<dbReference type="VEuPathDB" id="FungiDB:MGL_2244"/>
<name>A8Q2V4_MALGO</name>
<dbReference type="Gene3D" id="2.130.10.10">
    <property type="entry name" value="YVTN repeat-like/Quinoprotein amine dehydrogenase"/>
    <property type="match status" value="3"/>
</dbReference>
<dbReference type="RefSeq" id="XP_001730448.1">
    <property type="nucleotide sequence ID" value="XM_001730396.1"/>
</dbReference>
<feature type="region of interest" description="Disordered" evidence="2">
    <location>
        <begin position="230"/>
        <end position="265"/>
    </location>
</feature>
<dbReference type="AlphaFoldDB" id="A8Q2V4"/>
<accession>A8Q2V4</accession>
<dbReference type="KEGG" id="mgl:MGL_2244"/>
<dbReference type="InParanoid" id="A8Q2V4"/>
<dbReference type="Proteomes" id="UP000008837">
    <property type="component" value="Unassembled WGS sequence"/>
</dbReference>
<dbReference type="GO" id="GO:0003723">
    <property type="term" value="F:RNA binding"/>
    <property type="evidence" value="ECO:0007669"/>
    <property type="project" value="TreeGrafter"/>
</dbReference>
<dbReference type="GO" id="GO:0030686">
    <property type="term" value="C:90S preribosome"/>
    <property type="evidence" value="ECO:0007669"/>
    <property type="project" value="InterPro"/>
</dbReference>
<dbReference type="PANTHER" id="PTHR44163">
    <property type="entry name" value="U3 SMALL NUCLEOLAR RNA-ASSOCIATED PROTEIN 4 HOMOLOG"/>
    <property type="match status" value="1"/>
</dbReference>
<evidence type="ECO:0000256" key="1">
    <source>
        <dbReference type="PROSITE-ProRule" id="PRU00221"/>
    </source>
</evidence>
<dbReference type="PANTHER" id="PTHR44163:SF1">
    <property type="entry name" value="U3 SMALL NUCLEOLAR RNA-ASSOCIATED PROTEIN 4 HOMOLOG"/>
    <property type="match status" value="1"/>
</dbReference>
<dbReference type="PROSITE" id="PS50082">
    <property type="entry name" value="WD_REPEATS_2"/>
    <property type="match status" value="1"/>
</dbReference>
<reference evidence="3 4" key="1">
    <citation type="journal article" date="2007" name="Proc. Natl. Acad. Sci. U.S.A.">
        <title>Dandruff-associated Malassezia genomes reveal convergent and divergent virulence traits shared with plant and human fungal pathogens.</title>
        <authorList>
            <person name="Xu J."/>
            <person name="Saunders C.W."/>
            <person name="Hu P."/>
            <person name="Grant R.A."/>
            <person name="Boekhout T."/>
            <person name="Kuramae E.E."/>
            <person name="Kronstad J.W."/>
            <person name="Deangelis Y.M."/>
            <person name="Reeder N.L."/>
            <person name="Johnstone K.R."/>
            <person name="Leland M."/>
            <person name="Fieno A.M."/>
            <person name="Begley W.M."/>
            <person name="Sun Y."/>
            <person name="Lacey M.P."/>
            <person name="Chaudhary T."/>
            <person name="Keough T."/>
            <person name="Chu L."/>
            <person name="Sears R."/>
            <person name="Yuan B."/>
            <person name="Dawson T.L.Jr."/>
        </authorList>
    </citation>
    <scope>NUCLEOTIDE SEQUENCE [LARGE SCALE GENOMIC DNA]</scope>
    <source>
        <strain evidence="4">ATCC MYA-4612 / CBS 7966</strain>
    </source>
</reference>
<organism evidence="3 4">
    <name type="scientific">Malassezia globosa (strain ATCC MYA-4612 / CBS 7966)</name>
    <name type="common">Dandruff-associated fungus</name>
    <dbReference type="NCBI Taxonomy" id="425265"/>
    <lineage>
        <taxon>Eukaryota</taxon>
        <taxon>Fungi</taxon>
        <taxon>Dikarya</taxon>
        <taxon>Basidiomycota</taxon>
        <taxon>Ustilaginomycotina</taxon>
        <taxon>Malasseziomycetes</taxon>
        <taxon>Malasseziales</taxon>
        <taxon>Malasseziaceae</taxon>
        <taxon>Malassezia</taxon>
    </lineage>
</organism>
<keyword evidence="1" id="KW-0853">WD repeat</keyword>
<dbReference type="SUPFAM" id="SSF50978">
    <property type="entry name" value="WD40 repeat-like"/>
    <property type="match status" value="2"/>
</dbReference>
<evidence type="ECO:0000313" key="3">
    <source>
        <dbReference type="EMBL" id="EDP43234.1"/>
    </source>
</evidence>
<feature type="region of interest" description="Disordered" evidence="2">
    <location>
        <begin position="665"/>
        <end position="684"/>
    </location>
</feature>
<dbReference type="InterPro" id="IPR046351">
    <property type="entry name" value="UTP4"/>
</dbReference>
<dbReference type="SMART" id="SM00320">
    <property type="entry name" value="WD40"/>
    <property type="match status" value="5"/>
</dbReference>
<sequence>MNDVSDKVGSLGPGAKPSSVPVPLHRVRFVDWSPSAITALALSPIPYQGSTSAARSVLAVGRDNGNIDLCMWCEDTSSGHASVAKGWTPVMTLLGDEHYKIESLAFTVSRDAKYGVVGDAYLRLFSTSGGSIVSEHFLPASIAYMGERSIFAQVPDPPKVPTRTLSSHGGAVWSMAASPTGKYLAIGCEDGVVRLIDVGGDAFEHVGTGMRVAPRMTRVASRILSLAWGPPRRNVPSKPKKHVSRQGAIHTDDSDDDEDDDDEDEDVEDEWIDTFLLGGLGNSTAAVWDVMTGQLRSRLTLLKNRQEHTIVWSVAVLRDGTLVSGDSTGRVTFFDARTRIPIPGATFQCHTAGADVLTLCVSADSCAVYSAGVDQKVVEYMHVGHAWTHTGTRRLHAHDIRALAIDPPLNFLSGPASVSTSQSTPTSMSNVPILISGGLDFHLVLTPASHASWRSKQQPNNPVSSSLSTSFADTTQRRVAFVPTNGRDSVVGVAPLKRWIMLRRERSIAIWALGDHESDPWHKVWELELSTRSNLGAAAISADGQFLAVSDLYETKLYSMQATPRRIASLGPAIHGRDVSAPGASALVFTPDSSRLVLCTVHGSYVHVVQLPASATDEPVLLKSFAQHRTKRFAAASAAGSNTPTSASASDGRVLSKGHVRPDLYTTTPLSEPANHKSSAATATELGSGREVLRDSYAPILLAVVSPDGQWLLTADAARRMHVFHLDTLSYQRALASPVCVPSSACFHPTHPSLLAIALPTNQVLFYDLEADDAPAWEASLRHEVDAQLGRIREPVVGCMWLSGNEGACSLVLYGPTWLCTARPLTTRTSVRKKRRNGQDDPTMGSGESAWSVRTTFKYQPLLYVGAMSTNEPELLVVERPYFALAQSLPPAFYRGAKYGM</sequence>
<dbReference type="EMBL" id="AAYY01000008">
    <property type="protein sequence ID" value="EDP43234.1"/>
    <property type="molecule type" value="Genomic_DNA"/>
</dbReference>
<evidence type="ECO:0000313" key="4">
    <source>
        <dbReference type="Proteomes" id="UP000008837"/>
    </source>
</evidence>
<gene>
    <name evidence="3" type="ORF">MGL_2244</name>
</gene>
<dbReference type="OMA" id="STYITEW"/>
<dbReference type="GO" id="GO:0032040">
    <property type="term" value="C:small-subunit processome"/>
    <property type="evidence" value="ECO:0007669"/>
    <property type="project" value="TreeGrafter"/>
</dbReference>
<dbReference type="InterPro" id="IPR036322">
    <property type="entry name" value="WD40_repeat_dom_sf"/>
</dbReference>
<feature type="repeat" description="WD" evidence="1">
    <location>
        <begin position="165"/>
        <end position="198"/>
    </location>
</feature>
<dbReference type="GeneID" id="5854755"/>
<evidence type="ECO:0000256" key="2">
    <source>
        <dbReference type="SAM" id="MobiDB-lite"/>
    </source>
</evidence>
<dbReference type="Pfam" id="PF00400">
    <property type="entry name" value="WD40"/>
    <property type="match status" value="1"/>
</dbReference>
<dbReference type="STRING" id="425265.A8Q2V4"/>
<feature type="compositionally biased region" description="Polar residues" evidence="2">
    <location>
        <begin position="665"/>
        <end position="682"/>
    </location>
</feature>
<comment type="caution">
    <text evidence="3">The sequence shown here is derived from an EMBL/GenBank/DDBJ whole genome shotgun (WGS) entry which is preliminary data.</text>
</comment>
<dbReference type="GO" id="GO:0000462">
    <property type="term" value="P:maturation of SSU-rRNA from tricistronic rRNA transcript (SSU-rRNA, 5.8S rRNA, LSU-rRNA)"/>
    <property type="evidence" value="ECO:0007669"/>
    <property type="project" value="InterPro"/>
</dbReference>
<protein>
    <submittedName>
        <fullName evidence="3">Uncharacterized protein</fullName>
    </submittedName>
</protein>
<keyword evidence="4" id="KW-1185">Reference proteome</keyword>
<proteinExistence type="predicted"/>
<dbReference type="InterPro" id="IPR001680">
    <property type="entry name" value="WD40_rpt"/>
</dbReference>
<feature type="compositionally biased region" description="Acidic residues" evidence="2">
    <location>
        <begin position="253"/>
        <end position="265"/>
    </location>
</feature>
<dbReference type="InterPro" id="IPR015943">
    <property type="entry name" value="WD40/YVTN_repeat-like_dom_sf"/>
</dbReference>
<dbReference type="FunCoup" id="A8Q2V4">
    <property type="interactions" value="464"/>
</dbReference>
<dbReference type="GO" id="GO:0034455">
    <property type="term" value="C:t-UTP complex"/>
    <property type="evidence" value="ECO:0007669"/>
    <property type="project" value="TreeGrafter"/>
</dbReference>
<dbReference type="OrthoDB" id="8883818at2759"/>